<gene>
    <name evidence="2" type="ORF">B5P45_20090</name>
</gene>
<dbReference type="InterPro" id="IPR029060">
    <property type="entry name" value="PIN-like_dom_sf"/>
</dbReference>
<dbReference type="EMBL" id="MZMT01000049">
    <property type="protein sequence ID" value="PIO42760.1"/>
    <property type="molecule type" value="Genomic_DNA"/>
</dbReference>
<accession>A0A2N9VTE2</accession>
<evidence type="ECO:0000313" key="2">
    <source>
        <dbReference type="EMBL" id="PIO42760.1"/>
    </source>
</evidence>
<dbReference type="Pfam" id="PF01850">
    <property type="entry name" value="PIN"/>
    <property type="match status" value="1"/>
</dbReference>
<dbReference type="InterPro" id="IPR041705">
    <property type="entry name" value="PIN_Sll0205"/>
</dbReference>
<dbReference type="KEGG" id="pht:BLM14_17995"/>
<sequence length="129" mass="14435">MRVLLDTHILLAIIEQQLEKFTPGIRGLLADPAGEFHVSVASLWEIAIKWRLGKLRLTPGLKTLPSLLTSMGIELVPINEHHTLIAVEPEPLTRDPFDRLLLAQCQVEDLRLVTIDRGLVAHPMAVKIK</sequence>
<dbReference type="PANTHER" id="PTHR36173">
    <property type="entry name" value="RIBONUCLEASE VAPC16-RELATED"/>
    <property type="match status" value="1"/>
</dbReference>
<protein>
    <submittedName>
        <fullName evidence="2">Twitching motility protein PilT</fullName>
    </submittedName>
</protein>
<organism evidence="2 3">
    <name type="scientific">Phyllobacterium zundukense</name>
    <dbReference type="NCBI Taxonomy" id="1867719"/>
    <lineage>
        <taxon>Bacteria</taxon>
        <taxon>Pseudomonadati</taxon>
        <taxon>Pseudomonadota</taxon>
        <taxon>Alphaproteobacteria</taxon>
        <taxon>Hyphomicrobiales</taxon>
        <taxon>Phyllobacteriaceae</taxon>
        <taxon>Phyllobacterium</taxon>
    </lineage>
</organism>
<dbReference type="InterPro" id="IPR002716">
    <property type="entry name" value="PIN_dom"/>
</dbReference>
<keyword evidence="3" id="KW-1185">Reference proteome</keyword>
<dbReference type="SUPFAM" id="SSF88723">
    <property type="entry name" value="PIN domain-like"/>
    <property type="match status" value="1"/>
</dbReference>
<dbReference type="PANTHER" id="PTHR36173:SF2">
    <property type="entry name" value="RIBONUCLEASE VAPC16"/>
    <property type="match status" value="1"/>
</dbReference>
<evidence type="ECO:0000259" key="1">
    <source>
        <dbReference type="Pfam" id="PF01850"/>
    </source>
</evidence>
<dbReference type="CDD" id="cd09872">
    <property type="entry name" value="PIN_Sll0205-like"/>
    <property type="match status" value="1"/>
</dbReference>
<dbReference type="Gene3D" id="3.40.50.1010">
    <property type="entry name" value="5'-nuclease"/>
    <property type="match status" value="1"/>
</dbReference>
<dbReference type="RefSeq" id="WP_100000693.1">
    <property type="nucleotide sequence ID" value="NZ_CP017940.1"/>
</dbReference>
<reference evidence="2 3" key="1">
    <citation type="journal article" date="2017" name="Int J Environ Stud">
        <title>Does the Miocene-Pliocene relict legume Oxytropis triphylla form nitrogen-fixing nodules with a combination of bacterial strains?</title>
        <authorList>
            <person name="Safronova V."/>
            <person name="Belimov A."/>
            <person name="Sazanova A."/>
            <person name="Kuznetsova I."/>
            <person name="Popova J."/>
            <person name="Andronov E."/>
            <person name="Verkhozina A."/>
            <person name="Tikhonovich I."/>
        </authorList>
    </citation>
    <scope>NUCLEOTIDE SEQUENCE [LARGE SCALE GENOMIC DNA]</scope>
    <source>
        <strain evidence="2 3">Tri-38</strain>
    </source>
</reference>
<evidence type="ECO:0000313" key="3">
    <source>
        <dbReference type="Proteomes" id="UP000232163"/>
    </source>
</evidence>
<proteinExistence type="predicted"/>
<dbReference type="OrthoDB" id="9798990at2"/>
<dbReference type="InterPro" id="IPR052919">
    <property type="entry name" value="TA_system_RNase"/>
</dbReference>
<dbReference type="Proteomes" id="UP000232163">
    <property type="component" value="Unassembled WGS sequence"/>
</dbReference>
<comment type="caution">
    <text evidence="2">The sequence shown here is derived from an EMBL/GenBank/DDBJ whole genome shotgun (WGS) entry which is preliminary data.</text>
</comment>
<name>A0A2N9VTE2_9HYPH</name>
<feature type="domain" description="PIN" evidence="1">
    <location>
        <begin position="3"/>
        <end position="119"/>
    </location>
</feature>
<dbReference type="AlphaFoldDB" id="A0A2N9VTE2"/>